<dbReference type="EMBL" id="QBLH01002088">
    <property type="protein sequence ID" value="TGZ49864.1"/>
    <property type="molecule type" value="Genomic_DNA"/>
</dbReference>
<organism evidence="2 3">
    <name type="scientific">Temnothorax longispinosus</name>
    <dbReference type="NCBI Taxonomy" id="300112"/>
    <lineage>
        <taxon>Eukaryota</taxon>
        <taxon>Metazoa</taxon>
        <taxon>Ecdysozoa</taxon>
        <taxon>Arthropoda</taxon>
        <taxon>Hexapoda</taxon>
        <taxon>Insecta</taxon>
        <taxon>Pterygota</taxon>
        <taxon>Neoptera</taxon>
        <taxon>Endopterygota</taxon>
        <taxon>Hymenoptera</taxon>
        <taxon>Apocrita</taxon>
        <taxon>Aculeata</taxon>
        <taxon>Formicoidea</taxon>
        <taxon>Formicidae</taxon>
        <taxon>Myrmicinae</taxon>
        <taxon>Temnothorax</taxon>
    </lineage>
</organism>
<dbReference type="Proteomes" id="UP000310200">
    <property type="component" value="Unassembled WGS sequence"/>
</dbReference>
<accession>A0A4V3SAQ5</accession>
<gene>
    <name evidence="2" type="ORF">DBV15_09472</name>
</gene>
<reference evidence="2 3" key="1">
    <citation type="journal article" date="2019" name="Philos. Trans. R. Soc. Lond., B, Biol. Sci.">
        <title>Ant behaviour and brain gene expression of defending hosts depend on the ecological success of the intruding social parasite.</title>
        <authorList>
            <person name="Kaur R."/>
            <person name="Stoldt M."/>
            <person name="Jongepier E."/>
            <person name="Feldmeyer B."/>
            <person name="Menzel F."/>
            <person name="Bornberg-Bauer E."/>
            <person name="Foitzik S."/>
        </authorList>
    </citation>
    <scope>NUCLEOTIDE SEQUENCE [LARGE SCALE GENOMIC DNA]</scope>
    <source>
        <tissue evidence="2">Whole body</tissue>
    </source>
</reference>
<evidence type="ECO:0000313" key="2">
    <source>
        <dbReference type="EMBL" id="TGZ49864.1"/>
    </source>
</evidence>
<keyword evidence="1" id="KW-0472">Membrane</keyword>
<evidence type="ECO:0000256" key="1">
    <source>
        <dbReference type="SAM" id="Phobius"/>
    </source>
</evidence>
<evidence type="ECO:0000313" key="3">
    <source>
        <dbReference type="Proteomes" id="UP000310200"/>
    </source>
</evidence>
<protein>
    <submittedName>
        <fullName evidence="2">Replicase polyprotein 1a</fullName>
    </submittedName>
</protein>
<sequence length="157" mass="18022">MKLGAVSGLCVGTCVKSCYVFTVLLSHLYQNWPKDTEMSLERVTTYEMDVYHSVILQSRYRFLVLFSEQSERMRLSTIFELLLILLLVAFAAYGRVIDLTTMSLKQATDSVNRYCTCNENICNCCRDFHIPLVQLKGPGNYHAMHARKMKVQYGSKV</sequence>
<comment type="caution">
    <text evidence="2">The sequence shown here is derived from an EMBL/GenBank/DDBJ whole genome shotgun (WGS) entry which is preliminary data.</text>
</comment>
<keyword evidence="3" id="KW-1185">Reference proteome</keyword>
<feature type="transmembrane region" description="Helical" evidence="1">
    <location>
        <begin position="75"/>
        <end position="96"/>
    </location>
</feature>
<keyword evidence="1" id="KW-0812">Transmembrane</keyword>
<name>A0A4V3SAQ5_9HYME</name>
<proteinExistence type="predicted"/>
<dbReference type="AlphaFoldDB" id="A0A4V3SAQ5"/>
<keyword evidence="1" id="KW-1133">Transmembrane helix</keyword>